<accession>A0A0D2CAY5</accession>
<evidence type="ECO:0000313" key="2">
    <source>
        <dbReference type="EMBL" id="KIW62151.1"/>
    </source>
</evidence>
<dbReference type="HOGENOM" id="CLU_1421438_0_0_1"/>
<gene>
    <name evidence="2" type="ORF">PV04_10352</name>
</gene>
<feature type="region of interest" description="Disordered" evidence="1">
    <location>
        <begin position="1"/>
        <end position="192"/>
    </location>
</feature>
<dbReference type="STRING" id="5601.A0A0D2CAY5"/>
<dbReference type="AlphaFoldDB" id="A0A0D2CAY5"/>
<reference evidence="2 3" key="1">
    <citation type="submission" date="2015-01" db="EMBL/GenBank/DDBJ databases">
        <title>The Genome Sequence of Capronia semiimmersa CBS27337.</title>
        <authorList>
            <consortium name="The Broad Institute Genomics Platform"/>
            <person name="Cuomo C."/>
            <person name="de Hoog S."/>
            <person name="Gorbushina A."/>
            <person name="Stielow B."/>
            <person name="Teixiera M."/>
            <person name="Abouelleil A."/>
            <person name="Chapman S.B."/>
            <person name="Priest M."/>
            <person name="Young S.K."/>
            <person name="Wortman J."/>
            <person name="Nusbaum C."/>
            <person name="Birren B."/>
        </authorList>
    </citation>
    <scope>NUCLEOTIDE SEQUENCE [LARGE SCALE GENOMIC DNA]</scope>
    <source>
        <strain evidence="2 3">CBS 27337</strain>
    </source>
</reference>
<keyword evidence="3" id="KW-1185">Reference proteome</keyword>
<feature type="compositionally biased region" description="Basic and acidic residues" evidence="1">
    <location>
        <begin position="173"/>
        <end position="182"/>
    </location>
</feature>
<evidence type="ECO:0000256" key="1">
    <source>
        <dbReference type="SAM" id="MobiDB-lite"/>
    </source>
</evidence>
<feature type="compositionally biased region" description="Basic and acidic residues" evidence="1">
    <location>
        <begin position="130"/>
        <end position="151"/>
    </location>
</feature>
<organism evidence="2 3">
    <name type="scientific">Phialophora macrospora</name>
    <dbReference type="NCBI Taxonomy" id="1851006"/>
    <lineage>
        <taxon>Eukaryota</taxon>
        <taxon>Fungi</taxon>
        <taxon>Dikarya</taxon>
        <taxon>Ascomycota</taxon>
        <taxon>Pezizomycotina</taxon>
        <taxon>Eurotiomycetes</taxon>
        <taxon>Chaetothyriomycetidae</taxon>
        <taxon>Chaetothyriales</taxon>
        <taxon>Herpotrichiellaceae</taxon>
        <taxon>Phialophora</taxon>
    </lineage>
</organism>
<proteinExistence type="predicted"/>
<feature type="compositionally biased region" description="Polar residues" evidence="1">
    <location>
        <begin position="10"/>
        <end position="27"/>
    </location>
</feature>
<evidence type="ECO:0000313" key="3">
    <source>
        <dbReference type="Proteomes" id="UP000054266"/>
    </source>
</evidence>
<feature type="compositionally biased region" description="Polar residues" evidence="1">
    <location>
        <begin position="35"/>
        <end position="45"/>
    </location>
</feature>
<sequence>MSALDPEGPSQPSQQTSLNQARNPASKTSEEQSTSKDTSSTQAQTIDHRQPHDVPQNHGKEANYGSMAAGERGPLTEKSIPESDAQNYAEGDSNLEGEQMRMSGEGDVAAAVRTGGGGGHGEEESLTQNLERKVADHEAELHRRGERTGKEIEEEEHEDWTGKKADIASALNEGREGRDEANRPAMVLAAEE</sequence>
<dbReference type="EMBL" id="KN846963">
    <property type="protein sequence ID" value="KIW62151.1"/>
    <property type="molecule type" value="Genomic_DNA"/>
</dbReference>
<name>A0A0D2CAY5_9EURO</name>
<dbReference type="Proteomes" id="UP000054266">
    <property type="component" value="Unassembled WGS sequence"/>
</dbReference>
<protein>
    <submittedName>
        <fullName evidence="2">Uncharacterized protein</fullName>
    </submittedName>
</protein>